<dbReference type="AlphaFoldDB" id="A0A8U7P005"/>
<reference evidence="1" key="2">
    <citation type="submission" date="2025-08" db="UniProtKB">
        <authorList>
            <consortium name="Ensembl"/>
        </authorList>
    </citation>
    <scope>IDENTIFICATION</scope>
</reference>
<accession>A0A8U7P005</accession>
<evidence type="ECO:0000313" key="1">
    <source>
        <dbReference type="Ensembl" id="ENSCMUP00000028668.1"/>
    </source>
</evidence>
<dbReference type="Proteomes" id="UP000694553">
    <property type="component" value="Unassembled WGS sequence"/>
</dbReference>
<dbReference type="Gene3D" id="3.10.20.370">
    <property type="match status" value="1"/>
</dbReference>
<proteinExistence type="predicted"/>
<dbReference type="Ensembl" id="ENSCMUT00000035516.1">
    <property type="protein sequence ID" value="ENSCMUP00000028668.1"/>
    <property type="gene ID" value="ENSCMUG00000020016.1"/>
</dbReference>
<name>A0A8U7P005_CORMO</name>
<protein>
    <submittedName>
        <fullName evidence="1">Uncharacterized protein</fullName>
    </submittedName>
</protein>
<evidence type="ECO:0000313" key="2">
    <source>
        <dbReference type="Proteomes" id="UP000694553"/>
    </source>
</evidence>
<sequence length="74" mass="8143">VALGGLTQKLGSWKRSVGVADRFHIDEVSKGWPASLRAVVAAVILIEESQKLTLGLPYKEILCLRKVYKTSSFL</sequence>
<organism evidence="1 2">
    <name type="scientific">Corvus moneduloides</name>
    <name type="common">New Caledonian crow</name>
    <dbReference type="NCBI Taxonomy" id="1196302"/>
    <lineage>
        <taxon>Eukaryota</taxon>
        <taxon>Metazoa</taxon>
        <taxon>Chordata</taxon>
        <taxon>Craniata</taxon>
        <taxon>Vertebrata</taxon>
        <taxon>Euteleostomi</taxon>
        <taxon>Archelosauria</taxon>
        <taxon>Archosauria</taxon>
        <taxon>Dinosauria</taxon>
        <taxon>Saurischia</taxon>
        <taxon>Theropoda</taxon>
        <taxon>Coelurosauria</taxon>
        <taxon>Aves</taxon>
        <taxon>Neognathae</taxon>
        <taxon>Neoaves</taxon>
        <taxon>Telluraves</taxon>
        <taxon>Australaves</taxon>
        <taxon>Passeriformes</taxon>
        <taxon>Corvoidea</taxon>
        <taxon>Corvidae</taxon>
        <taxon>Corvus</taxon>
    </lineage>
</organism>
<reference evidence="1" key="3">
    <citation type="submission" date="2025-09" db="UniProtKB">
        <authorList>
            <consortium name="Ensembl"/>
        </authorList>
    </citation>
    <scope>IDENTIFICATION</scope>
</reference>
<keyword evidence="2" id="KW-1185">Reference proteome</keyword>
<reference evidence="2" key="1">
    <citation type="submission" date="2019-10" db="EMBL/GenBank/DDBJ databases">
        <title>Corvus moneduloides (New Caledonian crow) genome, bCorMon1, primary haplotype.</title>
        <authorList>
            <person name="Rutz C."/>
            <person name="Fungtammasan C."/>
            <person name="Mountcastle J."/>
            <person name="Formenti G."/>
            <person name="Chow W."/>
            <person name="Howe K."/>
            <person name="Steele M.P."/>
            <person name="Fernandes J."/>
            <person name="Gilbert M.T.P."/>
            <person name="Fedrigo O."/>
            <person name="Jarvis E.D."/>
            <person name="Gemmell N."/>
        </authorList>
    </citation>
    <scope>NUCLEOTIDE SEQUENCE [LARGE SCALE GENOMIC DNA]</scope>
</reference>